<sequence length="163" mass="19123">MIYLKRATMKTFYNSFFTAIFSLISLSFSYSQEDMYKSQLETVYLQNAKEVIYKNTFSQYNNDLIALNEIKFKKEIKNLKGKNSLLFFDSNKEKIVLEKASYLKIIRKAANRSKNKDSFEAFLRNNLPQLSNQLSQDNNLEELYFISRKNTFNGKIDALPSVL</sequence>
<dbReference type="EMBL" id="BAAAGE010000006">
    <property type="protein sequence ID" value="GAA0731743.1"/>
    <property type="molecule type" value="Genomic_DNA"/>
</dbReference>
<accession>A0ABN1J8M4</accession>
<proteinExistence type="predicted"/>
<organism evidence="1 2">
    <name type="scientific">Aquimarina litoralis</name>
    <dbReference type="NCBI Taxonomy" id="584605"/>
    <lineage>
        <taxon>Bacteria</taxon>
        <taxon>Pseudomonadati</taxon>
        <taxon>Bacteroidota</taxon>
        <taxon>Flavobacteriia</taxon>
        <taxon>Flavobacteriales</taxon>
        <taxon>Flavobacteriaceae</taxon>
        <taxon>Aquimarina</taxon>
    </lineage>
</organism>
<protein>
    <submittedName>
        <fullName evidence="1">Uncharacterized protein</fullName>
    </submittedName>
</protein>
<comment type="caution">
    <text evidence="1">The sequence shown here is derived from an EMBL/GenBank/DDBJ whole genome shotgun (WGS) entry which is preliminary data.</text>
</comment>
<name>A0ABN1J8M4_9FLAO</name>
<reference evidence="1 2" key="1">
    <citation type="journal article" date="2019" name="Int. J. Syst. Evol. Microbiol.">
        <title>The Global Catalogue of Microorganisms (GCM) 10K type strain sequencing project: providing services to taxonomists for standard genome sequencing and annotation.</title>
        <authorList>
            <consortium name="The Broad Institute Genomics Platform"/>
            <consortium name="The Broad Institute Genome Sequencing Center for Infectious Disease"/>
            <person name="Wu L."/>
            <person name="Ma J."/>
        </authorList>
    </citation>
    <scope>NUCLEOTIDE SEQUENCE [LARGE SCALE GENOMIC DNA]</scope>
    <source>
        <strain evidence="1 2">JCM 15974</strain>
    </source>
</reference>
<evidence type="ECO:0000313" key="1">
    <source>
        <dbReference type="EMBL" id="GAA0731743.1"/>
    </source>
</evidence>
<gene>
    <name evidence="1" type="ORF">GCM10009430_44240</name>
</gene>
<keyword evidence="2" id="KW-1185">Reference proteome</keyword>
<evidence type="ECO:0000313" key="2">
    <source>
        <dbReference type="Proteomes" id="UP001501758"/>
    </source>
</evidence>
<dbReference type="Proteomes" id="UP001501758">
    <property type="component" value="Unassembled WGS sequence"/>
</dbReference>